<sequence length="244" mass="28173">MTELILLNMIVALTITKYRTLTIPFAFLGMAILRLPLLLNKKCKFWKLMGSGKNAQVDLGPDFKHWAILTTWENKLDYDDFYSKSFTIKWFKFFGVEEFTILLKPLASHGLWSGVEPFKVNKDERTIEGRVAVITRAAINFGKVKEFRQNIKRAADGMRKAQGFILSAGVGENPFFDQATFSIWENAESMKNYAYKSFDHSDVIKLTRERKWYSEELFARFAILESHGALNGVNIENYKPNTEQ</sequence>
<evidence type="ECO:0000313" key="3">
    <source>
        <dbReference type="Proteomes" id="UP001595792"/>
    </source>
</evidence>
<dbReference type="InterPro" id="IPR049574">
    <property type="entry name" value="CrtA-like"/>
</dbReference>
<dbReference type="Proteomes" id="UP001595792">
    <property type="component" value="Unassembled WGS sequence"/>
</dbReference>
<evidence type="ECO:0000313" key="2">
    <source>
        <dbReference type="EMBL" id="MFC4198098.1"/>
    </source>
</evidence>
<name>A0ABV8NQ51_9SPHI</name>
<keyword evidence="3" id="KW-1185">Reference proteome</keyword>
<gene>
    <name evidence="2" type="ORF">ACFOUY_15440</name>
</gene>
<keyword evidence="1" id="KW-0472">Membrane</keyword>
<reference evidence="3" key="1">
    <citation type="journal article" date="2019" name="Int. J. Syst. Evol. Microbiol.">
        <title>The Global Catalogue of Microorganisms (GCM) 10K type strain sequencing project: providing services to taxonomists for standard genome sequencing and annotation.</title>
        <authorList>
            <consortium name="The Broad Institute Genomics Platform"/>
            <consortium name="The Broad Institute Genome Sequencing Center for Infectious Disease"/>
            <person name="Wu L."/>
            <person name="Ma J."/>
        </authorList>
    </citation>
    <scope>NUCLEOTIDE SEQUENCE [LARGE SCALE GENOMIC DNA]</scope>
    <source>
        <strain evidence="3">CCM 8689</strain>
    </source>
</reference>
<keyword evidence="1" id="KW-0812">Transmembrane</keyword>
<feature type="transmembrane region" description="Helical" evidence="1">
    <location>
        <begin position="20"/>
        <end position="39"/>
    </location>
</feature>
<dbReference type="EMBL" id="JBHSBY010000134">
    <property type="protein sequence ID" value="MFC4198098.1"/>
    <property type="molecule type" value="Genomic_DNA"/>
</dbReference>
<accession>A0ABV8NQ51</accession>
<protein>
    <submittedName>
        <fullName evidence="2">DUF3291 domain-containing protein</fullName>
    </submittedName>
</protein>
<organism evidence="2 3">
    <name type="scientific">Pedobacter jamesrossensis</name>
    <dbReference type="NCBI Taxonomy" id="1908238"/>
    <lineage>
        <taxon>Bacteria</taxon>
        <taxon>Pseudomonadati</taxon>
        <taxon>Bacteroidota</taxon>
        <taxon>Sphingobacteriia</taxon>
        <taxon>Sphingobacteriales</taxon>
        <taxon>Sphingobacteriaceae</taxon>
        <taxon>Pedobacter</taxon>
    </lineage>
</organism>
<keyword evidence="1" id="KW-1133">Transmembrane helix</keyword>
<dbReference type="RefSeq" id="WP_378961894.1">
    <property type="nucleotide sequence ID" value="NZ_JBHRXC010000016.1"/>
</dbReference>
<comment type="caution">
    <text evidence="2">The sequence shown here is derived from an EMBL/GenBank/DDBJ whole genome shotgun (WGS) entry which is preliminary data.</text>
</comment>
<evidence type="ECO:0000256" key="1">
    <source>
        <dbReference type="SAM" id="Phobius"/>
    </source>
</evidence>
<dbReference type="CDD" id="cd21650">
    <property type="entry name" value="CrtA-like"/>
    <property type="match status" value="1"/>
</dbReference>
<proteinExistence type="predicted"/>